<dbReference type="PANTHER" id="PTHR10900">
    <property type="entry name" value="PERIOSTIN-RELATED"/>
    <property type="match status" value="1"/>
</dbReference>
<dbReference type="Gene3D" id="2.30.180.10">
    <property type="entry name" value="FAS1 domain"/>
    <property type="match status" value="1"/>
</dbReference>
<feature type="signal peptide" evidence="2">
    <location>
        <begin position="1"/>
        <end position="22"/>
    </location>
</feature>
<keyword evidence="5" id="KW-1185">Reference proteome</keyword>
<keyword evidence="2" id="KW-0732">Signal</keyword>
<accession>A0ABU8Q421</accession>
<gene>
    <name evidence="4" type="ORF">WH159_08070</name>
</gene>
<evidence type="ECO:0000259" key="3">
    <source>
        <dbReference type="PROSITE" id="PS50213"/>
    </source>
</evidence>
<evidence type="ECO:0000313" key="4">
    <source>
        <dbReference type="EMBL" id="MEJ5094496.1"/>
    </source>
</evidence>
<dbReference type="RefSeq" id="WP_132882725.1">
    <property type="nucleotide sequence ID" value="NZ_JBBGZA010000001.1"/>
</dbReference>
<evidence type="ECO:0000256" key="2">
    <source>
        <dbReference type="SAM" id="SignalP"/>
    </source>
</evidence>
<comment type="caution">
    <text evidence="4">The sequence shown here is derived from an EMBL/GenBank/DDBJ whole genome shotgun (WGS) entry which is preliminary data.</text>
</comment>
<dbReference type="PANTHER" id="PTHR10900:SF77">
    <property type="entry name" value="FI19380P1"/>
    <property type="match status" value="1"/>
</dbReference>
<name>A0ABU8Q421_9SPHN</name>
<dbReference type="SUPFAM" id="SSF82153">
    <property type="entry name" value="FAS1 domain"/>
    <property type="match status" value="1"/>
</dbReference>
<dbReference type="Proteomes" id="UP001380365">
    <property type="component" value="Unassembled WGS sequence"/>
</dbReference>
<reference evidence="4 5" key="1">
    <citation type="submission" date="2023-12" db="EMBL/GenBank/DDBJ databases">
        <title>Gut-associated functions are favored during microbiome assembly across C. elegans life.</title>
        <authorList>
            <person name="Zimmermann J."/>
        </authorList>
    </citation>
    <scope>NUCLEOTIDE SEQUENCE [LARGE SCALE GENOMIC DNA]</scope>
    <source>
        <strain evidence="4 5">JUb134</strain>
    </source>
</reference>
<sequence length="218" mass="21594">MFRLPIVSALAVVAATAAPALAQTTTATPAPQTAPQTTPAAPGTTAAPADAAAAAKPNPAVGGAQMAPTKPIVENLAAAPNLATLVNALKAAGVDAALAGPGPFTVFAPDNDAFGRLAPGTMDTLLKPENKATLAKILNYHVVSGKLDAVTLKKQIESAGGTLTLTTVAGQPLTAGLENGAITLTDANGTKAYVTTYDVDQSNGVFHVVNGVLVPKLG</sequence>
<dbReference type="InterPro" id="IPR036378">
    <property type="entry name" value="FAS1_dom_sf"/>
</dbReference>
<dbReference type="InterPro" id="IPR000782">
    <property type="entry name" value="FAS1_domain"/>
</dbReference>
<dbReference type="InterPro" id="IPR050904">
    <property type="entry name" value="Adhesion/Biosynth-related"/>
</dbReference>
<feature type="chain" id="PRO_5046787885" evidence="2">
    <location>
        <begin position="23"/>
        <end position="218"/>
    </location>
</feature>
<dbReference type="Pfam" id="PF02469">
    <property type="entry name" value="Fasciclin"/>
    <property type="match status" value="1"/>
</dbReference>
<protein>
    <submittedName>
        <fullName evidence="4">Fasciclin domain-containing protein</fullName>
    </submittedName>
</protein>
<organism evidence="4 5">
    <name type="scientific">Sphingomonas molluscorum</name>
    <dbReference type="NCBI Taxonomy" id="418184"/>
    <lineage>
        <taxon>Bacteria</taxon>
        <taxon>Pseudomonadati</taxon>
        <taxon>Pseudomonadota</taxon>
        <taxon>Alphaproteobacteria</taxon>
        <taxon>Sphingomonadales</taxon>
        <taxon>Sphingomonadaceae</taxon>
        <taxon>Sphingomonas</taxon>
    </lineage>
</organism>
<feature type="domain" description="FAS1" evidence="3">
    <location>
        <begin position="69"/>
        <end position="213"/>
    </location>
</feature>
<dbReference type="EMBL" id="JBBGZA010000001">
    <property type="protein sequence ID" value="MEJ5094496.1"/>
    <property type="molecule type" value="Genomic_DNA"/>
</dbReference>
<proteinExistence type="predicted"/>
<dbReference type="PROSITE" id="PS50213">
    <property type="entry name" value="FAS1"/>
    <property type="match status" value="1"/>
</dbReference>
<evidence type="ECO:0000256" key="1">
    <source>
        <dbReference type="SAM" id="MobiDB-lite"/>
    </source>
</evidence>
<evidence type="ECO:0000313" key="5">
    <source>
        <dbReference type="Proteomes" id="UP001380365"/>
    </source>
</evidence>
<feature type="region of interest" description="Disordered" evidence="1">
    <location>
        <begin position="25"/>
        <end position="50"/>
    </location>
</feature>
<dbReference type="SMART" id="SM00554">
    <property type="entry name" value="FAS1"/>
    <property type="match status" value="1"/>
</dbReference>